<dbReference type="NCBIfam" id="TIGR02532">
    <property type="entry name" value="IV_pilin_GFxxxE"/>
    <property type="match status" value="1"/>
</dbReference>
<dbReference type="PANTHER" id="PTHR30093:SF44">
    <property type="entry name" value="TYPE II SECRETION SYSTEM CORE PROTEIN G"/>
    <property type="match status" value="1"/>
</dbReference>
<name>A0A1F6DW53_9BACT</name>
<dbReference type="AlphaFoldDB" id="A0A1F6DW53"/>
<proteinExistence type="predicted"/>
<evidence type="ECO:0008006" key="9">
    <source>
        <dbReference type="Google" id="ProtNLM"/>
    </source>
</evidence>
<evidence type="ECO:0000256" key="1">
    <source>
        <dbReference type="ARBA" id="ARBA00004167"/>
    </source>
</evidence>
<reference evidence="7 8" key="1">
    <citation type="journal article" date="2016" name="Nat. Commun.">
        <title>Thousands of microbial genomes shed light on interconnected biogeochemical processes in an aquifer system.</title>
        <authorList>
            <person name="Anantharaman K."/>
            <person name="Brown C.T."/>
            <person name="Hug L.A."/>
            <person name="Sharon I."/>
            <person name="Castelle C.J."/>
            <person name="Probst A.J."/>
            <person name="Thomas B.C."/>
            <person name="Singh A."/>
            <person name="Wilkins M.J."/>
            <person name="Karaoz U."/>
            <person name="Brodie E.L."/>
            <person name="Williams K.H."/>
            <person name="Hubbard S.S."/>
            <person name="Banfield J.F."/>
        </authorList>
    </citation>
    <scope>NUCLEOTIDE SEQUENCE [LARGE SCALE GENOMIC DNA]</scope>
</reference>
<dbReference type="GO" id="GO:0015628">
    <property type="term" value="P:protein secretion by the type II secretion system"/>
    <property type="evidence" value="ECO:0007669"/>
    <property type="project" value="InterPro"/>
</dbReference>
<sequence length="150" mass="15468">MYSRAQTSRGLALSSSKGFTLIELLVVIAIIGLLSSVVLSSLNGARKKGRDARRMADLKQLQVAMEIYYGQQTVPAYPASIAAAVSAGAISVAPTDPGTNASYSYAVKSDSQFYCLGSTLETTPLPVSSCNITSTGLNGAAPAGNYVVGP</sequence>
<evidence type="ECO:0000256" key="5">
    <source>
        <dbReference type="ARBA" id="ARBA00023136"/>
    </source>
</evidence>
<organism evidence="7 8">
    <name type="scientific">Candidatus Kaiserbacteria bacterium RIFCSPHIGHO2_02_FULL_55_20</name>
    <dbReference type="NCBI Taxonomy" id="1798497"/>
    <lineage>
        <taxon>Bacteria</taxon>
        <taxon>Candidatus Kaiseribacteriota</taxon>
    </lineage>
</organism>
<keyword evidence="2" id="KW-0488">Methylation</keyword>
<dbReference type="Gene3D" id="3.30.700.10">
    <property type="entry name" value="Glycoprotein, Type 4 Pilin"/>
    <property type="match status" value="1"/>
</dbReference>
<dbReference type="GO" id="GO:0016020">
    <property type="term" value="C:membrane"/>
    <property type="evidence" value="ECO:0007669"/>
    <property type="project" value="UniProtKB-SubCell"/>
</dbReference>
<dbReference type="InterPro" id="IPR045584">
    <property type="entry name" value="Pilin-like"/>
</dbReference>
<dbReference type="EMBL" id="MFLK01000040">
    <property type="protein sequence ID" value="OGG65654.1"/>
    <property type="molecule type" value="Genomic_DNA"/>
</dbReference>
<dbReference type="PANTHER" id="PTHR30093">
    <property type="entry name" value="GENERAL SECRETION PATHWAY PROTEIN G"/>
    <property type="match status" value="1"/>
</dbReference>
<gene>
    <name evidence="7" type="ORF">A3D71_02995</name>
</gene>
<dbReference type="GO" id="GO:0015627">
    <property type="term" value="C:type II protein secretion system complex"/>
    <property type="evidence" value="ECO:0007669"/>
    <property type="project" value="InterPro"/>
</dbReference>
<evidence type="ECO:0000256" key="4">
    <source>
        <dbReference type="ARBA" id="ARBA00022989"/>
    </source>
</evidence>
<evidence type="ECO:0000256" key="3">
    <source>
        <dbReference type="ARBA" id="ARBA00022692"/>
    </source>
</evidence>
<feature type="transmembrane region" description="Helical" evidence="6">
    <location>
        <begin position="20"/>
        <end position="45"/>
    </location>
</feature>
<keyword evidence="3 6" id="KW-0812">Transmembrane</keyword>
<dbReference type="Pfam" id="PF07963">
    <property type="entry name" value="N_methyl"/>
    <property type="match status" value="1"/>
</dbReference>
<dbReference type="SUPFAM" id="SSF54523">
    <property type="entry name" value="Pili subunits"/>
    <property type="match status" value="1"/>
</dbReference>
<keyword evidence="4 6" id="KW-1133">Transmembrane helix</keyword>
<comment type="caution">
    <text evidence="7">The sequence shown here is derived from an EMBL/GenBank/DDBJ whole genome shotgun (WGS) entry which is preliminary data.</text>
</comment>
<evidence type="ECO:0000313" key="8">
    <source>
        <dbReference type="Proteomes" id="UP000177652"/>
    </source>
</evidence>
<protein>
    <recommendedName>
        <fullName evidence="9">Type II secretion system protein GspG C-terminal domain-containing protein</fullName>
    </recommendedName>
</protein>
<dbReference type="InterPro" id="IPR000983">
    <property type="entry name" value="Bac_GSPG_pilin"/>
</dbReference>
<keyword evidence="5 6" id="KW-0472">Membrane</keyword>
<dbReference type="InterPro" id="IPR012902">
    <property type="entry name" value="N_methyl_site"/>
</dbReference>
<evidence type="ECO:0000256" key="6">
    <source>
        <dbReference type="SAM" id="Phobius"/>
    </source>
</evidence>
<dbReference type="STRING" id="1798497.A3D71_02995"/>
<dbReference type="PRINTS" id="PR00813">
    <property type="entry name" value="BCTERIALGSPG"/>
</dbReference>
<dbReference type="Proteomes" id="UP000177652">
    <property type="component" value="Unassembled WGS sequence"/>
</dbReference>
<accession>A0A1F6DW53</accession>
<comment type="subcellular location">
    <subcellularLocation>
        <location evidence="1">Membrane</location>
        <topology evidence="1">Single-pass membrane protein</topology>
    </subcellularLocation>
</comment>
<evidence type="ECO:0000313" key="7">
    <source>
        <dbReference type="EMBL" id="OGG65654.1"/>
    </source>
</evidence>
<dbReference type="PROSITE" id="PS00409">
    <property type="entry name" value="PROKAR_NTER_METHYL"/>
    <property type="match status" value="1"/>
</dbReference>
<evidence type="ECO:0000256" key="2">
    <source>
        <dbReference type="ARBA" id="ARBA00022481"/>
    </source>
</evidence>